<accession>A0A0W8E3J2</accession>
<sequence>MYYLSNLSQEELKVVRKIDEYFSLDHMSFQEKLFHALLIAQYELEAQYYSNEFEKSRIVEFRDILLILLSKFPRK</sequence>
<gene>
    <name evidence="1" type="ORF">ASZ90_019431</name>
</gene>
<dbReference type="EMBL" id="LNQE01001891">
    <property type="protein sequence ID" value="KUG03166.1"/>
    <property type="molecule type" value="Genomic_DNA"/>
</dbReference>
<organism evidence="1">
    <name type="scientific">hydrocarbon metagenome</name>
    <dbReference type="NCBI Taxonomy" id="938273"/>
    <lineage>
        <taxon>unclassified sequences</taxon>
        <taxon>metagenomes</taxon>
        <taxon>ecological metagenomes</taxon>
    </lineage>
</organism>
<name>A0A0W8E3J2_9ZZZZ</name>
<comment type="caution">
    <text evidence="1">The sequence shown here is derived from an EMBL/GenBank/DDBJ whole genome shotgun (WGS) entry which is preliminary data.</text>
</comment>
<dbReference type="AlphaFoldDB" id="A0A0W8E3J2"/>
<evidence type="ECO:0000313" key="1">
    <source>
        <dbReference type="EMBL" id="KUG03166.1"/>
    </source>
</evidence>
<reference evidence="1" key="1">
    <citation type="journal article" date="2015" name="Proc. Natl. Acad. Sci. U.S.A.">
        <title>Networks of energetic and metabolic interactions define dynamics in microbial communities.</title>
        <authorList>
            <person name="Embree M."/>
            <person name="Liu J.K."/>
            <person name="Al-Bassam M.M."/>
            <person name="Zengler K."/>
        </authorList>
    </citation>
    <scope>NUCLEOTIDE SEQUENCE</scope>
</reference>
<proteinExistence type="predicted"/>
<protein>
    <submittedName>
        <fullName evidence="1">Uncharacterized protein</fullName>
    </submittedName>
</protein>